<keyword evidence="2" id="KW-0347">Helicase</keyword>
<dbReference type="AlphaFoldDB" id="A0A225DDE5"/>
<feature type="region of interest" description="Disordered" evidence="1">
    <location>
        <begin position="145"/>
        <end position="207"/>
    </location>
</feature>
<evidence type="ECO:0000313" key="3">
    <source>
        <dbReference type="Proteomes" id="UP000214646"/>
    </source>
</evidence>
<proteinExistence type="predicted"/>
<dbReference type="GO" id="GO:0004386">
    <property type="term" value="F:helicase activity"/>
    <property type="evidence" value="ECO:0007669"/>
    <property type="project" value="UniProtKB-KW"/>
</dbReference>
<name>A0A225DDE5_9BACT</name>
<evidence type="ECO:0000313" key="2">
    <source>
        <dbReference type="EMBL" id="OWK36538.1"/>
    </source>
</evidence>
<comment type="caution">
    <text evidence="2">The sequence shown here is derived from an EMBL/GenBank/DDBJ whole genome shotgun (WGS) entry which is preliminary data.</text>
</comment>
<sequence>MHDLAAILGVILDGYILPVDGFHDVVHWARVLENGLRIAEVNGADREVVTLFALFHDSRRVNEDQDDGHGLWGGELARSLRGKLVPLDDDHFDLLFEACRLHTEGYAVGDRTLLACWDADRLMICRSVILRHPCLRMSARNAILGAKNTKKSPPSAQSDDGPDAGNHRRSASPSTAEVSLYWRRPRSAGTVPEGLRWPRESGAARPN</sequence>
<evidence type="ECO:0000256" key="1">
    <source>
        <dbReference type="SAM" id="MobiDB-lite"/>
    </source>
</evidence>
<reference evidence="3" key="1">
    <citation type="submission" date="2017-06" db="EMBL/GenBank/DDBJ databases">
        <title>Genome analysis of Fimbriiglobus ruber SP5, the first member of the order Planctomycetales with confirmed chitinolytic capability.</title>
        <authorList>
            <person name="Ravin N.V."/>
            <person name="Rakitin A.L."/>
            <person name="Ivanova A.A."/>
            <person name="Beletsky A.V."/>
            <person name="Kulichevskaya I.S."/>
            <person name="Mardanov A.V."/>
            <person name="Dedysh S.N."/>
        </authorList>
    </citation>
    <scope>NUCLEOTIDE SEQUENCE [LARGE SCALE GENOMIC DNA]</scope>
    <source>
        <strain evidence="3">SP5</strain>
    </source>
</reference>
<accession>A0A225DDE5</accession>
<organism evidence="2 3">
    <name type="scientific">Fimbriiglobus ruber</name>
    <dbReference type="NCBI Taxonomy" id="1908690"/>
    <lineage>
        <taxon>Bacteria</taxon>
        <taxon>Pseudomonadati</taxon>
        <taxon>Planctomycetota</taxon>
        <taxon>Planctomycetia</taxon>
        <taxon>Gemmatales</taxon>
        <taxon>Gemmataceae</taxon>
        <taxon>Fimbriiglobus</taxon>
    </lineage>
</organism>
<keyword evidence="2" id="KW-0378">Hydrolase</keyword>
<keyword evidence="2" id="KW-0547">Nucleotide-binding</keyword>
<dbReference type="SUPFAM" id="SSF109604">
    <property type="entry name" value="HD-domain/PDEase-like"/>
    <property type="match status" value="1"/>
</dbReference>
<keyword evidence="2" id="KW-0067">ATP-binding</keyword>
<dbReference type="Gene3D" id="1.10.3210.10">
    <property type="entry name" value="Hypothetical protein af1432"/>
    <property type="match status" value="1"/>
</dbReference>
<keyword evidence="3" id="KW-1185">Reference proteome</keyword>
<dbReference type="Proteomes" id="UP000214646">
    <property type="component" value="Unassembled WGS sequence"/>
</dbReference>
<dbReference type="EMBL" id="NIDE01000017">
    <property type="protein sequence ID" value="OWK36538.1"/>
    <property type="molecule type" value="Genomic_DNA"/>
</dbReference>
<protein>
    <submittedName>
        <fullName evidence="2">Replicative DNA helicase</fullName>
    </submittedName>
</protein>
<gene>
    <name evidence="2" type="ORF">FRUB_09101</name>
</gene>